<evidence type="ECO:0000256" key="1">
    <source>
        <dbReference type="ARBA" id="ARBA00008490"/>
    </source>
</evidence>
<proteinExistence type="inferred from homology"/>
<feature type="signal peptide" evidence="3">
    <location>
        <begin position="1"/>
        <end position="25"/>
    </location>
</feature>
<reference evidence="4 5" key="1">
    <citation type="submission" date="2017-06" db="EMBL/GenBank/DDBJ databases">
        <title>Complete genome sequence of Shewanella marisflavi EP1 associated with anaerobic 2,4-dinitrotoluene reduction and salt tolerance.</title>
        <authorList>
            <person name="Huang J."/>
        </authorList>
    </citation>
    <scope>NUCLEOTIDE SEQUENCE [LARGE SCALE GENOMIC DNA]</scope>
    <source>
        <strain evidence="4 5">EP1</strain>
    </source>
</reference>
<protein>
    <recommendedName>
        <fullName evidence="6">DUF2057 domain-containing protein</fullName>
    </recommendedName>
</protein>
<accession>A0AAC9U353</accession>
<organism evidence="4 5">
    <name type="scientific">Shewanella marisflavi</name>
    <dbReference type="NCBI Taxonomy" id="260364"/>
    <lineage>
        <taxon>Bacteria</taxon>
        <taxon>Pseudomonadati</taxon>
        <taxon>Pseudomonadota</taxon>
        <taxon>Gammaproteobacteria</taxon>
        <taxon>Alteromonadales</taxon>
        <taxon>Shewanellaceae</taxon>
        <taxon>Shewanella</taxon>
    </lineage>
</organism>
<feature type="chain" id="PRO_5041991865" description="DUF2057 domain-containing protein" evidence="3">
    <location>
        <begin position="26"/>
        <end position="145"/>
    </location>
</feature>
<dbReference type="InterPro" id="IPR018635">
    <property type="entry name" value="UPF0319"/>
</dbReference>
<dbReference type="Pfam" id="PF09829">
    <property type="entry name" value="DUF2057"/>
    <property type="match status" value="1"/>
</dbReference>
<evidence type="ECO:0000256" key="2">
    <source>
        <dbReference type="ARBA" id="ARBA00022729"/>
    </source>
</evidence>
<dbReference type="EMBL" id="CP022272">
    <property type="protein sequence ID" value="ASJ98222.1"/>
    <property type="molecule type" value="Genomic_DNA"/>
</dbReference>
<dbReference type="KEGG" id="smav:CFF01_17400"/>
<evidence type="ECO:0000313" key="5">
    <source>
        <dbReference type="Proteomes" id="UP000198233"/>
    </source>
</evidence>
<sequence>MKTRHFVSSLFASALTLFVANVASAATLTLPSELEVQGSEVKLVQQQKVLSLGSGKQLVEVVYRDLFADNADDSGAWITSAPLYLTLDVRSDDAYRLVLPEIVTQQDAETFIRMPKALLMSEGGQQQQLTLMNHQQLMEKIWLEK</sequence>
<name>A0AAC9U353_9GAMM</name>
<evidence type="ECO:0000256" key="3">
    <source>
        <dbReference type="SAM" id="SignalP"/>
    </source>
</evidence>
<dbReference type="PANTHER" id="PTHR38108">
    <property type="entry name" value="UPF0319 PROTEIN YCCT"/>
    <property type="match status" value="1"/>
</dbReference>
<evidence type="ECO:0008006" key="6">
    <source>
        <dbReference type="Google" id="ProtNLM"/>
    </source>
</evidence>
<dbReference type="RefSeq" id="WP_088905618.1">
    <property type="nucleotide sequence ID" value="NZ_CP022272.1"/>
</dbReference>
<keyword evidence="2 3" id="KW-0732">Signal</keyword>
<evidence type="ECO:0000313" key="4">
    <source>
        <dbReference type="EMBL" id="ASJ98222.1"/>
    </source>
</evidence>
<dbReference type="PANTHER" id="PTHR38108:SF1">
    <property type="entry name" value="UPF0319 PROTEIN YCCT"/>
    <property type="match status" value="1"/>
</dbReference>
<comment type="similarity">
    <text evidence="1">Belongs to the UPF0319 family.</text>
</comment>
<dbReference type="AlphaFoldDB" id="A0AAC9U353"/>
<gene>
    <name evidence="4" type="ORF">CFF01_17400</name>
</gene>
<dbReference type="Proteomes" id="UP000198233">
    <property type="component" value="Chromosome"/>
</dbReference>